<evidence type="ECO:0000256" key="7">
    <source>
        <dbReference type="ARBA" id="ARBA00022832"/>
    </source>
</evidence>
<evidence type="ECO:0000313" key="18">
    <source>
        <dbReference type="Proteomes" id="UP000749559"/>
    </source>
</evidence>
<feature type="domain" description="Acyl-CoA oxidase C-alpha1" evidence="16">
    <location>
        <begin position="274"/>
        <end position="435"/>
    </location>
</feature>
<dbReference type="Proteomes" id="UP000749559">
    <property type="component" value="Unassembled WGS sequence"/>
</dbReference>
<dbReference type="GO" id="GO:0003997">
    <property type="term" value="F:acyl-CoA oxidase activity"/>
    <property type="evidence" value="ECO:0007669"/>
    <property type="project" value="InterPro"/>
</dbReference>
<dbReference type="InterPro" id="IPR055060">
    <property type="entry name" value="ACOX_C_alpha1"/>
</dbReference>
<dbReference type="GO" id="GO:0005777">
    <property type="term" value="C:peroxisome"/>
    <property type="evidence" value="ECO:0007669"/>
    <property type="project" value="UniProtKB-SubCell"/>
</dbReference>
<gene>
    <name evidence="17" type="ORF">OFUS_LOCUS9161</name>
</gene>
<dbReference type="PANTHER" id="PTHR10909">
    <property type="entry name" value="ELECTRON TRANSPORT OXIDOREDUCTASE"/>
    <property type="match status" value="1"/>
</dbReference>
<dbReference type="EMBL" id="CAIIXF020000005">
    <property type="protein sequence ID" value="CAH1782747.1"/>
    <property type="molecule type" value="Genomic_DNA"/>
</dbReference>
<dbReference type="InterPro" id="IPR037069">
    <property type="entry name" value="AcylCoA_DH/ox_N_sf"/>
</dbReference>
<evidence type="ECO:0000256" key="5">
    <source>
        <dbReference type="ARBA" id="ARBA00022630"/>
    </source>
</evidence>
<dbReference type="PANTHER" id="PTHR10909:SF250">
    <property type="entry name" value="PEROXISOMAL ACYL-COENZYME A OXIDASE 1"/>
    <property type="match status" value="1"/>
</dbReference>
<dbReference type="AlphaFoldDB" id="A0A8S4NQZ1"/>
<evidence type="ECO:0000256" key="6">
    <source>
        <dbReference type="ARBA" id="ARBA00022827"/>
    </source>
</evidence>
<dbReference type="SUPFAM" id="SSF47203">
    <property type="entry name" value="Acyl-CoA dehydrogenase C-terminal domain-like"/>
    <property type="match status" value="2"/>
</dbReference>
<comment type="similarity">
    <text evidence="4 11">Belongs to the acyl-CoA oxidase family.</text>
</comment>
<dbReference type="InterPro" id="IPR036250">
    <property type="entry name" value="AcylCo_DH-like_C"/>
</dbReference>
<dbReference type="InterPro" id="IPR012258">
    <property type="entry name" value="Acyl-CoA_oxidase"/>
</dbReference>
<dbReference type="InterPro" id="IPR009100">
    <property type="entry name" value="AcylCoA_DH/oxidase_NM_dom_sf"/>
</dbReference>
<evidence type="ECO:0000259" key="15">
    <source>
        <dbReference type="Pfam" id="PF14749"/>
    </source>
</evidence>
<dbReference type="Gene3D" id="2.40.110.10">
    <property type="entry name" value="Butyryl-CoA Dehydrogenase, subunit A, domain 2"/>
    <property type="match status" value="1"/>
</dbReference>
<name>A0A8S4NQZ1_OWEFU</name>
<evidence type="ECO:0000256" key="3">
    <source>
        <dbReference type="ARBA" id="ARBA00004846"/>
    </source>
</evidence>
<dbReference type="InterPro" id="IPR046373">
    <property type="entry name" value="Acyl-CoA_Oxase/DH_mid-dom_sf"/>
</dbReference>
<organism evidence="17 18">
    <name type="scientific">Owenia fusiformis</name>
    <name type="common">Polychaete worm</name>
    <dbReference type="NCBI Taxonomy" id="6347"/>
    <lineage>
        <taxon>Eukaryota</taxon>
        <taxon>Metazoa</taxon>
        <taxon>Spiralia</taxon>
        <taxon>Lophotrochozoa</taxon>
        <taxon>Annelida</taxon>
        <taxon>Polychaeta</taxon>
        <taxon>Sedentaria</taxon>
        <taxon>Canalipalpata</taxon>
        <taxon>Sabellida</taxon>
        <taxon>Oweniida</taxon>
        <taxon>Oweniidae</taxon>
        <taxon>Owenia</taxon>
    </lineage>
</organism>
<dbReference type="GO" id="GO:0005504">
    <property type="term" value="F:fatty acid binding"/>
    <property type="evidence" value="ECO:0007669"/>
    <property type="project" value="TreeGrafter"/>
</dbReference>
<evidence type="ECO:0000256" key="10">
    <source>
        <dbReference type="ARBA" id="ARBA00023140"/>
    </source>
</evidence>
<dbReference type="Gene3D" id="1.10.540.10">
    <property type="entry name" value="Acyl-CoA dehydrogenase/oxidase, N-terminal domain"/>
    <property type="match status" value="1"/>
</dbReference>
<dbReference type="Pfam" id="PF14749">
    <property type="entry name" value="Acyl-CoA_ox_N"/>
    <property type="match status" value="1"/>
</dbReference>
<dbReference type="FunFam" id="2.40.110.10:FF:000003">
    <property type="entry name" value="Acyl-coenzyme A oxidase"/>
    <property type="match status" value="1"/>
</dbReference>
<feature type="domain" description="Acyl-CoA oxidase C-terminal" evidence="14">
    <location>
        <begin position="475"/>
        <end position="657"/>
    </location>
</feature>
<proteinExistence type="inferred from homology"/>
<comment type="subcellular location">
    <subcellularLocation>
        <location evidence="2">Peroxisome</location>
    </subcellularLocation>
</comment>
<evidence type="ECO:0000256" key="13">
    <source>
        <dbReference type="PIRSR" id="PIRSR000168-2"/>
    </source>
</evidence>
<evidence type="ECO:0000256" key="11">
    <source>
        <dbReference type="PIRNR" id="PIRNR000168"/>
    </source>
</evidence>
<evidence type="ECO:0000256" key="1">
    <source>
        <dbReference type="ARBA" id="ARBA00001974"/>
    </source>
</evidence>
<dbReference type="Gene3D" id="1.20.140.10">
    <property type="entry name" value="Butyryl-CoA Dehydrogenase, subunit A, domain 3"/>
    <property type="match status" value="2"/>
</dbReference>
<keyword evidence="6 11" id="KW-0274">FAD</keyword>
<sequence>MSVNPDIQVERDTATFRSIDVTHMLDGSPEATNQRRIRQKQIGDDPQINRRNIIFMSHEERYEAAIARGLRIEQLKAEHDWDIMDENNAIMWCFSDIAMFVHKVMFIPAIERLGNKEQHDKWLPLAIDHKILGTYAQTELGHGTFLRGLEMEARYDKSTEEFVISTPKHSSMKWWPGSLGHSSSHAVLLATLYIDDQNCGMQPFIVQLRDLNTWKPLPGVEVGGIGPKMALATTDNGFLVLNNVRIPRDQMLMKYAQVSKDGKFTKSGAAKANYSTMMLVRVGIAHSCYFSLAVGATIVTRYSAVRRQGEIKPGAPEVKILDYQTQQLKVIPSIATAYAFHFCKEHLKWYYIETFQQIQQNDFSGLPEIHCVTSGLKAYMSDIATAQLETLRRACGGNGYLLSNGITNTYIQTLALPTVEGENTVLYLQVARYLMKCLKVAATGEAVKGSLSYMNEKIKTPYTSGLVTREDYSNVKKLLKLYQNMTVRLTQKAGDHLNKLHVSGQPKYEAWNNTSVQLVNAAKAYCQTYVLGMNIEGLSTQAVDLPGDALEVIHQLCVFYALHGITEQSGNFLETGCINITELHIIQQEAQEMMAKIRKNAVALVDAFDIPDNLLNSTLGCYDGNAYQHLYDSAKSDPMNQKQVLPAFEKYIKPMLQGKHTSKL</sequence>
<dbReference type="InterPro" id="IPR029320">
    <property type="entry name" value="Acyl-CoA_ox_N"/>
</dbReference>
<feature type="active site" description="Proton acceptor" evidence="12">
    <location>
        <position position="420"/>
    </location>
</feature>
<dbReference type="PIRSF" id="PIRSF000168">
    <property type="entry name" value="Acyl-CoA_oxidase"/>
    <property type="match status" value="1"/>
</dbReference>
<dbReference type="GO" id="GO:0071949">
    <property type="term" value="F:FAD binding"/>
    <property type="evidence" value="ECO:0007669"/>
    <property type="project" value="InterPro"/>
</dbReference>
<reference evidence="17" key="1">
    <citation type="submission" date="2022-03" db="EMBL/GenBank/DDBJ databases">
        <authorList>
            <person name="Martin C."/>
        </authorList>
    </citation>
    <scope>NUCLEOTIDE SEQUENCE</scope>
</reference>
<dbReference type="Pfam" id="PF22924">
    <property type="entry name" value="ACOX_C_alpha1"/>
    <property type="match status" value="1"/>
</dbReference>
<dbReference type="InterPro" id="IPR002655">
    <property type="entry name" value="Acyl-CoA_oxidase_C"/>
</dbReference>
<keyword evidence="5 11" id="KW-0285">Flavoprotein</keyword>
<dbReference type="Pfam" id="PF01756">
    <property type="entry name" value="ACOX"/>
    <property type="match status" value="1"/>
</dbReference>
<dbReference type="FunFam" id="1.20.140.10:FF:000013">
    <property type="entry name" value="Acyl-coenzyme A oxidase"/>
    <property type="match status" value="1"/>
</dbReference>
<comment type="cofactor">
    <cofactor evidence="1">
        <name>FAD</name>
        <dbReference type="ChEBI" id="CHEBI:57692"/>
    </cofactor>
</comment>
<protein>
    <recommendedName>
        <fullName evidence="11">Acyl-coenzyme A oxidase</fullName>
    </recommendedName>
</protein>
<dbReference type="GO" id="GO:0033540">
    <property type="term" value="P:fatty acid beta-oxidation using acyl-CoA oxidase"/>
    <property type="evidence" value="ECO:0007669"/>
    <property type="project" value="TreeGrafter"/>
</dbReference>
<evidence type="ECO:0000256" key="9">
    <source>
        <dbReference type="ARBA" id="ARBA00023098"/>
    </source>
</evidence>
<dbReference type="SUPFAM" id="SSF56645">
    <property type="entry name" value="Acyl-CoA dehydrogenase NM domain-like"/>
    <property type="match status" value="1"/>
</dbReference>
<evidence type="ECO:0000256" key="4">
    <source>
        <dbReference type="ARBA" id="ARBA00006288"/>
    </source>
</evidence>
<evidence type="ECO:0000256" key="12">
    <source>
        <dbReference type="PIRSR" id="PIRSR000168-1"/>
    </source>
</evidence>
<dbReference type="OrthoDB" id="538336at2759"/>
<comment type="pathway">
    <text evidence="3">Lipid metabolism; peroxisomal fatty acid beta-oxidation.</text>
</comment>
<evidence type="ECO:0000259" key="14">
    <source>
        <dbReference type="Pfam" id="PF01756"/>
    </source>
</evidence>
<accession>A0A8S4NQZ1</accession>
<keyword evidence="8" id="KW-0560">Oxidoreductase</keyword>
<evidence type="ECO:0000256" key="8">
    <source>
        <dbReference type="ARBA" id="ARBA00023002"/>
    </source>
</evidence>
<dbReference type="FunFam" id="1.20.140.10:FF:000005">
    <property type="entry name" value="Acyl-coenzyme A oxidase"/>
    <property type="match status" value="1"/>
</dbReference>
<keyword evidence="18" id="KW-1185">Reference proteome</keyword>
<feature type="domain" description="Acyl-coenzyme A oxidase N-terminal" evidence="15">
    <location>
        <begin position="21"/>
        <end position="131"/>
    </location>
</feature>
<evidence type="ECO:0000256" key="2">
    <source>
        <dbReference type="ARBA" id="ARBA00004275"/>
    </source>
</evidence>
<evidence type="ECO:0000313" key="17">
    <source>
        <dbReference type="EMBL" id="CAH1782747.1"/>
    </source>
</evidence>
<evidence type="ECO:0000259" key="16">
    <source>
        <dbReference type="Pfam" id="PF22924"/>
    </source>
</evidence>
<keyword evidence="9" id="KW-0443">Lipid metabolism</keyword>
<dbReference type="GO" id="GO:0055088">
    <property type="term" value="P:lipid homeostasis"/>
    <property type="evidence" value="ECO:0007669"/>
    <property type="project" value="TreeGrafter"/>
</dbReference>
<keyword evidence="10" id="KW-0576">Peroxisome</keyword>
<feature type="binding site" evidence="13">
    <location>
        <position position="138"/>
    </location>
    <ligand>
        <name>FAD</name>
        <dbReference type="ChEBI" id="CHEBI:57692"/>
    </ligand>
</feature>
<keyword evidence="7" id="KW-0276">Fatty acid metabolism</keyword>
<comment type="caution">
    <text evidence="17">The sequence shown here is derived from an EMBL/GenBank/DDBJ whole genome shotgun (WGS) entry which is preliminary data.</text>
</comment>
<feature type="binding site" evidence="13">
    <location>
        <position position="177"/>
    </location>
    <ligand>
        <name>FAD</name>
        <dbReference type="ChEBI" id="CHEBI:57692"/>
    </ligand>
</feature>